<evidence type="ECO:0000256" key="3">
    <source>
        <dbReference type="ARBA" id="ARBA00022723"/>
    </source>
</evidence>
<dbReference type="PROSITE" id="PS50249">
    <property type="entry name" value="MPN"/>
    <property type="match status" value="1"/>
</dbReference>
<keyword evidence="6" id="KW-0482">Metalloprotease</keyword>
<sequence length="212" mass="24184">MAEPTIEQYLDLLVRSIPAATIERNEELFLKFLECFPNPLKVKQMSREEREEVASWGPEMKHFLAGIELGQLIANSHSEVCGHAYSSAALGKVMIDHFRHEEQECVAVAYTDIHNNIIDYQVLFRGGQSECLLYPDRIFAIALRQSASGLVMIHNHPSGNVTPSTADLNFVKRLNQGSQLLGLQLLDFLIVGQDHYYSWRENQQEDRQKVKK</sequence>
<comment type="caution">
    <text evidence="8">The sequence shown here is derived from an EMBL/GenBank/DDBJ whole genome shotgun (WGS) entry which is preliminary data.</text>
</comment>
<keyword evidence="3" id="KW-0479">Metal-binding</keyword>
<comment type="similarity">
    <text evidence="1">Belongs to the UPF0758 family.</text>
</comment>
<dbReference type="InterPro" id="IPR037518">
    <property type="entry name" value="MPN"/>
</dbReference>
<reference evidence="9" key="2">
    <citation type="submission" date="2023-06" db="EMBL/GenBank/DDBJ databases">
        <title>Identification and characterization of horizontal gene transfer across gut microbiota members of farm animals based on homology search.</title>
        <authorList>
            <person name="Zeman M."/>
            <person name="Kubasova T."/>
            <person name="Jahodarova E."/>
            <person name="Nykrynova M."/>
            <person name="Rychlik I."/>
        </authorList>
    </citation>
    <scope>NUCLEOTIDE SEQUENCE [LARGE SCALE GENOMIC DNA]</scope>
    <source>
        <strain evidence="9">105_WCHN</strain>
    </source>
</reference>
<keyword evidence="9" id="KW-1185">Reference proteome</keyword>
<evidence type="ECO:0000313" key="9">
    <source>
        <dbReference type="Proteomes" id="UP001529423"/>
    </source>
</evidence>
<dbReference type="PANTHER" id="PTHR30471:SF3">
    <property type="entry name" value="UPF0758 PROTEIN YEES-RELATED"/>
    <property type="match status" value="1"/>
</dbReference>
<evidence type="ECO:0000256" key="6">
    <source>
        <dbReference type="ARBA" id="ARBA00023049"/>
    </source>
</evidence>
<protein>
    <submittedName>
        <fullName evidence="8">JAB domain-containing protein</fullName>
    </submittedName>
</protein>
<dbReference type="SUPFAM" id="SSF102712">
    <property type="entry name" value="JAB1/MPN domain"/>
    <property type="match status" value="1"/>
</dbReference>
<dbReference type="RefSeq" id="WP_289558781.1">
    <property type="nucleotide sequence ID" value="NZ_JAUDEO010000003.1"/>
</dbReference>
<evidence type="ECO:0000313" key="8">
    <source>
        <dbReference type="EMBL" id="MDM8333163.1"/>
    </source>
</evidence>
<reference evidence="8 9" key="3">
    <citation type="submission" date="2023-06" db="EMBL/GenBank/DDBJ databases">
        <authorList>
            <person name="Zeman M."/>
            <person name="Kubasova T."/>
            <person name="Jahodarova E."/>
            <person name="Nykrynova M."/>
            <person name="Rychlik I."/>
        </authorList>
    </citation>
    <scope>NUCLEOTIDE SEQUENCE [LARGE SCALE GENOMIC DNA]</scope>
    <source>
        <strain evidence="8 9">105_WCHN</strain>
    </source>
</reference>
<evidence type="ECO:0000256" key="2">
    <source>
        <dbReference type="ARBA" id="ARBA00022670"/>
    </source>
</evidence>
<dbReference type="CDD" id="cd08071">
    <property type="entry name" value="MPN_DUF2466"/>
    <property type="match status" value="1"/>
</dbReference>
<evidence type="ECO:0000259" key="7">
    <source>
        <dbReference type="PROSITE" id="PS50249"/>
    </source>
</evidence>
<dbReference type="InterPro" id="IPR025657">
    <property type="entry name" value="RadC_JAB"/>
</dbReference>
<feature type="domain" description="MPN" evidence="7">
    <location>
        <begin position="83"/>
        <end position="205"/>
    </location>
</feature>
<dbReference type="Pfam" id="PF04002">
    <property type="entry name" value="RadC"/>
    <property type="match status" value="1"/>
</dbReference>
<dbReference type="EMBL" id="JAUDEO010000003">
    <property type="protein sequence ID" value="MDM8333163.1"/>
    <property type="molecule type" value="Genomic_DNA"/>
</dbReference>
<dbReference type="Proteomes" id="UP001529423">
    <property type="component" value="Unassembled WGS sequence"/>
</dbReference>
<keyword evidence="2" id="KW-0645">Protease</keyword>
<reference evidence="8 9" key="1">
    <citation type="submission" date="2023-06" db="EMBL/GenBank/DDBJ databases">
        <title>Identification and characterization of horizontal gene transfer across gut microbiota members of farm animals based on homology search.</title>
        <authorList>
            <person name="Schwarzerova J."/>
            <person name="Nykrynova M."/>
            <person name="Jureckova K."/>
            <person name="Cejkova D."/>
            <person name="Rychlik I."/>
        </authorList>
    </citation>
    <scope>NUCLEOTIDE SEQUENCE [LARGE SCALE GENOMIC DNA]</scope>
    <source>
        <strain evidence="8 9">105_WCHN</strain>
    </source>
</reference>
<dbReference type="InterPro" id="IPR001405">
    <property type="entry name" value="UPF0758"/>
</dbReference>
<dbReference type="Gene3D" id="3.40.140.10">
    <property type="entry name" value="Cytidine Deaminase, domain 2"/>
    <property type="match status" value="1"/>
</dbReference>
<name>A0ABT7VKB6_9LACO</name>
<accession>A0ABT7VKB6</accession>
<gene>
    <name evidence="8" type="ORF">QUW46_00995</name>
</gene>
<dbReference type="InterPro" id="IPR020891">
    <property type="entry name" value="UPF0758_CS"/>
</dbReference>
<evidence type="ECO:0000256" key="4">
    <source>
        <dbReference type="ARBA" id="ARBA00022801"/>
    </source>
</evidence>
<evidence type="ECO:0000256" key="5">
    <source>
        <dbReference type="ARBA" id="ARBA00022833"/>
    </source>
</evidence>
<keyword evidence="4" id="KW-0378">Hydrolase</keyword>
<proteinExistence type="inferred from homology"/>
<organism evidence="8 9">
    <name type="scientific">Limosilactobacillus panis</name>
    <dbReference type="NCBI Taxonomy" id="47493"/>
    <lineage>
        <taxon>Bacteria</taxon>
        <taxon>Bacillati</taxon>
        <taxon>Bacillota</taxon>
        <taxon>Bacilli</taxon>
        <taxon>Lactobacillales</taxon>
        <taxon>Lactobacillaceae</taxon>
        <taxon>Limosilactobacillus</taxon>
    </lineage>
</organism>
<dbReference type="PANTHER" id="PTHR30471">
    <property type="entry name" value="DNA REPAIR PROTEIN RADC"/>
    <property type="match status" value="1"/>
</dbReference>
<evidence type="ECO:0000256" key="1">
    <source>
        <dbReference type="ARBA" id="ARBA00010243"/>
    </source>
</evidence>
<keyword evidence="5" id="KW-0862">Zinc</keyword>
<dbReference type="PROSITE" id="PS01302">
    <property type="entry name" value="UPF0758"/>
    <property type="match status" value="1"/>
</dbReference>